<reference evidence="8 9" key="1">
    <citation type="journal article" date="2014" name="Genome Announc.">
        <title>Draft Genome Sequences of Two Vibrionaceae Species, Vibrio ponticus C121 and Photobacterium aphoticum C119, Isolated as Coral Reef Microbiota.</title>
        <authorList>
            <person name="Al-saari N."/>
            <person name="Meirelles P.M."/>
            <person name="Mino S."/>
            <person name="Suda W."/>
            <person name="Oshima K."/>
            <person name="Hattori M."/>
            <person name="Ohkuma M."/>
            <person name="Thompson F.L."/>
            <person name="Gomez-Gil B."/>
            <person name="Sawabe T."/>
            <person name="Sawabe T."/>
        </authorList>
    </citation>
    <scope>NUCLEOTIDE SEQUENCE [LARGE SCALE GENOMIC DNA]</scope>
    <source>
        <strain evidence="8 9">JCM 19237</strain>
    </source>
</reference>
<keyword evidence="3" id="KW-0521">NADP</keyword>
<dbReference type="GO" id="GO:0008750">
    <property type="term" value="F:proton-translocating NAD(P)+ transhydrogenase activity"/>
    <property type="evidence" value="ECO:0007669"/>
    <property type="project" value="UniProtKB-EC"/>
</dbReference>
<comment type="caution">
    <text evidence="8">The sequence shown here is derived from an EMBL/GenBank/DDBJ whole genome shotgun (WGS) entry which is preliminary data.</text>
</comment>
<evidence type="ECO:0000256" key="6">
    <source>
        <dbReference type="ARBA" id="ARBA00048202"/>
    </source>
</evidence>
<protein>
    <recommendedName>
        <fullName evidence="2">proton-translocating NAD(P)(+) transhydrogenase</fullName>
        <ecNumber evidence="2">7.1.1.1</ecNumber>
    </recommendedName>
</protein>
<organism evidence="8 9">
    <name type="scientific">Photobacterium aphoticum</name>
    <dbReference type="NCBI Taxonomy" id="754436"/>
    <lineage>
        <taxon>Bacteria</taxon>
        <taxon>Pseudomonadati</taxon>
        <taxon>Pseudomonadota</taxon>
        <taxon>Gammaproteobacteria</taxon>
        <taxon>Vibrionales</taxon>
        <taxon>Vibrionaceae</taxon>
        <taxon>Photobacterium</taxon>
    </lineage>
</organism>
<evidence type="ECO:0000256" key="1">
    <source>
        <dbReference type="ARBA" id="ARBA00003943"/>
    </source>
</evidence>
<evidence type="ECO:0000256" key="4">
    <source>
        <dbReference type="ARBA" id="ARBA00022967"/>
    </source>
</evidence>
<dbReference type="Gene3D" id="3.40.50.720">
    <property type="entry name" value="NAD(P)-binding Rossmann-like Domain"/>
    <property type="match status" value="1"/>
</dbReference>
<dbReference type="EC" id="7.1.1.1" evidence="2"/>
<feature type="domain" description="Alanine dehydrogenase/pyridine nucleotide transhydrogenase N-terminal" evidence="7">
    <location>
        <begin position="4"/>
        <end position="127"/>
    </location>
</feature>
<dbReference type="PANTHER" id="PTHR10160:SF19">
    <property type="entry name" value="PROTON-TRANSLOCATING NAD(P)(+) TRANSHYDROGENASE"/>
    <property type="match status" value="1"/>
</dbReference>
<dbReference type="SMART" id="SM01003">
    <property type="entry name" value="AlaDh_PNT_N"/>
    <property type="match status" value="1"/>
</dbReference>
<dbReference type="GO" id="GO:0006740">
    <property type="term" value="P:NADPH regeneration"/>
    <property type="evidence" value="ECO:0007669"/>
    <property type="project" value="TreeGrafter"/>
</dbReference>
<dbReference type="InterPro" id="IPR007886">
    <property type="entry name" value="AlaDH/PNT_N"/>
</dbReference>
<dbReference type="GO" id="GO:0005886">
    <property type="term" value="C:plasma membrane"/>
    <property type="evidence" value="ECO:0007669"/>
    <property type="project" value="TreeGrafter"/>
</dbReference>
<sequence>MQIGVPKEILAHETRVAATPKTVEQLLKMGFSVAVETNAGIGASFDDAAYEAAGATVVSQEDVWSSDIIFKVNAPIVCEKTGVDEFELIKEGASLISFIWPAQNPELLENYPVRTLTLWPWILFRVFPVRRRWMH</sequence>
<dbReference type="EMBL" id="BBMN01000001">
    <property type="protein sequence ID" value="GAL02904.1"/>
    <property type="molecule type" value="Genomic_DNA"/>
</dbReference>
<evidence type="ECO:0000313" key="8">
    <source>
        <dbReference type="EMBL" id="GAL02904.1"/>
    </source>
</evidence>
<dbReference type="GO" id="GO:0050661">
    <property type="term" value="F:NADP binding"/>
    <property type="evidence" value="ECO:0007669"/>
    <property type="project" value="TreeGrafter"/>
</dbReference>
<dbReference type="AlphaFoldDB" id="A0A090QM62"/>
<dbReference type="STRING" id="754436.JCM19237_5797"/>
<dbReference type="eggNOG" id="COG3288">
    <property type="taxonomic scope" value="Bacteria"/>
</dbReference>
<comment type="catalytic activity">
    <reaction evidence="6">
        <text>NAD(+) + NADPH + H(+)(in) = NADH + NADP(+) + H(+)(out)</text>
        <dbReference type="Rhea" id="RHEA:47992"/>
        <dbReference type="ChEBI" id="CHEBI:15378"/>
        <dbReference type="ChEBI" id="CHEBI:57540"/>
        <dbReference type="ChEBI" id="CHEBI:57783"/>
        <dbReference type="ChEBI" id="CHEBI:57945"/>
        <dbReference type="ChEBI" id="CHEBI:58349"/>
        <dbReference type="EC" id="7.1.1.1"/>
    </reaction>
</comment>
<keyword evidence="8" id="KW-0560">Oxidoreductase</keyword>
<dbReference type="PANTHER" id="PTHR10160">
    <property type="entry name" value="NAD(P) TRANSHYDROGENASE"/>
    <property type="match status" value="1"/>
</dbReference>
<proteinExistence type="predicted"/>
<evidence type="ECO:0000256" key="3">
    <source>
        <dbReference type="ARBA" id="ARBA00022857"/>
    </source>
</evidence>
<evidence type="ECO:0000259" key="7">
    <source>
        <dbReference type="SMART" id="SM01003"/>
    </source>
</evidence>
<gene>
    <name evidence="8" type="ORF">JCM19237_5797</name>
</gene>
<evidence type="ECO:0000256" key="5">
    <source>
        <dbReference type="ARBA" id="ARBA00023027"/>
    </source>
</evidence>
<dbReference type="SUPFAM" id="SSF52283">
    <property type="entry name" value="Formate/glycerate dehydrogenase catalytic domain-like"/>
    <property type="match status" value="1"/>
</dbReference>
<keyword evidence="5" id="KW-0520">NAD</keyword>
<accession>A0A090QM62</accession>
<dbReference type="GO" id="GO:0016491">
    <property type="term" value="F:oxidoreductase activity"/>
    <property type="evidence" value="ECO:0007669"/>
    <property type="project" value="UniProtKB-KW"/>
</dbReference>
<dbReference type="Pfam" id="PF05222">
    <property type="entry name" value="AlaDh_PNT_N"/>
    <property type="match status" value="1"/>
</dbReference>
<name>A0A090QM62_9GAMM</name>
<dbReference type="Proteomes" id="UP000029227">
    <property type="component" value="Unassembled WGS sequence"/>
</dbReference>
<evidence type="ECO:0000313" key="9">
    <source>
        <dbReference type="Proteomes" id="UP000029227"/>
    </source>
</evidence>
<evidence type="ECO:0000256" key="2">
    <source>
        <dbReference type="ARBA" id="ARBA00012943"/>
    </source>
</evidence>
<keyword evidence="4" id="KW-1278">Translocase</keyword>
<comment type="function">
    <text evidence="1">The transhydrogenation between NADH and NADP is coupled to respiration and ATP hydrolysis and functions as a proton pump across the membrane.</text>
</comment>